<dbReference type="InterPro" id="IPR006665">
    <property type="entry name" value="OmpA-like"/>
</dbReference>
<dbReference type="PRINTS" id="PR01021">
    <property type="entry name" value="OMPADOMAIN"/>
</dbReference>
<name>M9RM48_9RHOB</name>
<dbReference type="Gene3D" id="3.30.1330.60">
    <property type="entry name" value="OmpA-like domain"/>
    <property type="match status" value="1"/>
</dbReference>
<dbReference type="InterPro" id="IPR006664">
    <property type="entry name" value="OMP_bac"/>
</dbReference>
<dbReference type="GO" id="GO:0009279">
    <property type="term" value="C:cell outer membrane"/>
    <property type="evidence" value="ECO:0007669"/>
    <property type="project" value="UniProtKB-SubCell"/>
</dbReference>
<protein>
    <submittedName>
        <fullName evidence="7">OmpA-like protein</fullName>
    </submittedName>
</protein>
<reference evidence="7 8" key="1">
    <citation type="journal article" date="2013" name="PLoS ONE">
        <title>Poles Apart: Arctic and Antarctic Octadecabacter strains Share High Genome Plasticity and a New Type of Xanthorhodopsin.</title>
        <authorList>
            <person name="Vollmers J."/>
            <person name="Voget S."/>
            <person name="Dietrich S."/>
            <person name="Gollnow K."/>
            <person name="Smits M."/>
            <person name="Meyer K."/>
            <person name="Brinkhoff T."/>
            <person name="Simon M."/>
            <person name="Daniel R."/>
        </authorList>
    </citation>
    <scope>NUCLEOTIDE SEQUENCE [LARGE SCALE GENOMIC DNA]</scope>
    <source>
        <strain evidence="7 8">238</strain>
    </source>
</reference>
<evidence type="ECO:0000313" key="7">
    <source>
        <dbReference type="EMBL" id="AGI73699.1"/>
    </source>
</evidence>
<feature type="domain" description="OmpA-like" evidence="6">
    <location>
        <begin position="487"/>
        <end position="604"/>
    </location>
</feature>
<dbReference type="eggNOG" id="COG2885">
    <property type="taxonomic scope" value="Bacteria"/>
</dbReference>
<dbReference type="SUPFAM" id="SSF103088">
    <property type="entry name" value="OmpA-like"/>
    <property type="match status" value="1"/>
</dbReference>
<evidence type="ECO:0000256" key="1">
    <source>
        <dbReference type="ARBA" id="ARBA00004442"/>
    </source>
</evidence>
<evidence type="ECO:0000256" key="5">
    <source>
        <dbReference type="SAM" id="MobiDB-lite"/>
    </source>
</evidence>
<keyword evidence="8" id="KW-1185">Reference proteome</keyword>
<dbReference type="AlphaFoldDB" id="M9RM48"/>
<dbReference type="Gene3D" id="3.40.1520.20">
    <property type="match status" value="1"/>
</dbReference>
<dbReference type="PROSITE" id="PS51123">
    <property type="entry name" value="OMPA_2"/>
    <property type="match status" value="1"/>
</dbReference>
<evidence type="ECO:0000259" key="6">
    <source>
        <dbReference type="PROSITE" id="PS51123"/>
    </source>
</evidence>
<gene>
    <name evidence="7" type="ORF">OA238_c37500</name>
</gene>
<dbReference type="InterPro" id="IPR036737">
    <property type="entry name" value="OmpA-like_sf"/>
</dbReference>
<evidence type="ECO:0000313" key="8">
    <source>
        <dbReference type="Proteomes" id="UP000004688"/>
    </source>
</evidence>
<dbReference type="InterPro" id="IPR050330">
    <property type="entry name" value="Bact_OuterMem_StrucFunc"/>
</dbReference>
<accession>M9RM48</accession>
<sequence length="642" mass="67920">MRLSALFIRLVAFCLAVIVCSIAARVVVTAVETRSVEAVGVALDENGHAFASVLGDGLQVILEGEAPNEAMRFRAISTAGGMVDASRVIDNMTVQDSASIVAPEFSLEILRNDSGISIIGLIPASSDRDDLTETLTDMAGENSNFADFLATADYEVPDGWDRAVAFSLRALRQLPRSKISVRAGVVTVEAISDSPEQKAQLETSLRRSSPDGVTITLNIMAPRPVMSPFLTRFIIDENGRRFDSCVADTTAAELRIIAAAQAVGVEGEIGCMVALGAPTTRWADAVTMSIAALDDLGGGTVTISDADIILVANAGTVAGNFDRVAGELENALPEIFALEAILPATPEQDGAGPPQFIATLSPEGLVQLRGRISTELLNSTAENFAHAKFASADVSMATRIVDGLPNSWPIRVLAGIEALSQLSNGSVIVEPANIVVRGNTGLPDASGEITRLLIEKLGEAEEFEVSVTYVEALDPIAALPTTEECLDQIMNVTESRKITFEPSSARIAGAGAAILDDITEILQRCADLRIEIAGYTDSQGSEDGNQRLSQQRADAVLDGLRVRRVPVASFRSVGYGEADPIADNETADGREANRRIEFSLIVPESTEELTGLDQIKVEAAAEDAAREDATPDEDAAPEDATE</sequence>
<comment type="subcellular location">
    <subcellularLocation>
        <location evidence="1">Cell outer membrane</location>
    </subcellularLocation>
</comment>
<dbReference type="STRING" id="391616.OA238_c37500"/>
<keyword evidence="3" id="KW-0998">Cell outer membrane</keyword>
<dbReference type="Proteomes" id="UP000004688">
    <property type="component" value="Chromosome"/>
</dbReference>
<dbReference type="PANTHER" id="PTHR30329:SF21">
    <property type="entry name" value="LIPOPROTEIN YIAD-RELATED"/>
    <property type="match status" value="1"/>
</dbReference>
<organism evidence="7 8">
    <name type="scientific">Octadecabacter arcticus 238</name>
    <dbReference type="NCBI Taxonomy" id="391616"/>
    <lineage>
        <taxon>Bacteria</taxon>
        <taxon>Pseudomonadati</taxon>
        <taxon>Pseudomonadota</taxon>
        <taxon>Alphaproteobacteria</taxon>
        <taxon>Rhodobacterales</taxon>
        <taxon>Roseobacteraceae</taxon>
        <taxon>Octadecabacter</taxon>
    </lineage>
</organism>
<feature type="region of interest" description="Disordered" evidence="5">
    <location>
        <begin position="619"/>
        <end position="642"/>
    </location>
</feature>
<dbReference type="PANTHER" id="PTHR30329">
    <property type="entry name" value="STATOR ELEMENT OF FLAGELLAR MOTOR COMPLEX"/>
    <property type="match status" value="1"/>
</dbReference>
<evidence type="ECO:0000256" key="4">
    <source>
        <dbReference type="PROSITE-ProRule" id="PRU00473"/>
    </source>
</evidence>
<dbReference type="RefSeq" id="WP_015496686.1">
    <property type="nucleotide sequence ID" value="NC_020908.1"/>
</dbReference>
<evidence type="ECO:0000256" key="3">
    <source>
        <dbReference type="ARBA" id="ARBA00023237"/>
    </source>
</evidence>
<feature type="compositionally biased region" description="Acidic residues" evidence="5">
    <location>
        <begin position="630"/>
        <end position="642"/>
    </location>
</feature>
<dbReference type="EMBL" id="CP003742">
    <property type="protein sequence ID" value="AGI73699.1"/>
    <property type="molecule type" value="Genomic_DNA"/>
</dbReference>
<dbReference type="Pfam" id="PF00691">
    <property type="entry name" value="OmpA"/>
    <property type="match status" value="1"/>
</dbReference>
<dbReference type="CDD" id="cd07185">
    <property type="entry name" value="OmpA_C-like"/>
    <property type="match status" value="1"/>
</dbReference>
<dbReference type="OrthoDB" id="5525824at2"/>
<keyword evidence="2 4" id="KW-0472">Membrane</keyword>
<dbReference type="HOGENOM" id="CLU_013534_0_0_5"/>
<dbReference type="KEGG" id="oar:OA238_c37500"/>
<evidence type="ECO:0000256" key="2">
    <source>
        <dbReference type="ARBA" id="ARBA00023136"/>
    </source>
</evidence>
<proteinExistence type="predicted"/>